<evidence type="ECO:0008006" key="3">
    <source>
        <dbReference type="Google" id="ProtNLM"/>
    </source>
</evidence>
<dbReference type="AlphaFoldDB" id="A0A381EHY8"/>
<evidence type="ECO:0000313" key="1">
    <source>
        <dbReference type="EMBL" id="SUX26559.1"/>
    </source>
</evidence>
<evidence type="ECO:0000313" key="2">
    <source>
        <dbReference type="Proteomes" id="UP000254161"/>
    </source>
</evidence>
<protein>
    <recommendedName>
        <fullName evidence="3">Ferrochelatase</fullName>
    </recommendedName>
</protein>
<dbReference type="Proteomes" id="UP000254161">
    <property type="component" value="Unassembled WGS sequence"/>
</dbReference>
<proteinExistence type="predicted"/>
<sequence>MKISNLSELLNAKVLNEGSMLSVGGFALNLQALKPTYAFFSNDEEELKEAVKKGAFVVVSEKEIIVEDKDVFYLLCENLTKALLRLLRFLSEEKNLQFIFCDKIALEFARIFNIQQLNANVFLDFDLIKNAKNNTLFCLDDTAYLLKLCGDYKTLCDDSFELQKSSSLFFSTFVYKGNLYKNLPIAFFYINIFIKWLNLLENNGRKIAFDFKKNISYQIYFINESFEITEFGKARKAFIVVFNEENFDFWKKKAKSIKGFKNALCNSLFCDYSYSKLEDLKHFKDFTYCLILLQNTQEFLELFGKKEEEENKLF</sequence>
<accession>A0A381EHY8</accession>
<dbReference type="RefSeq" id="WP_115629742.1">
    <property type="nucleotide sequence ID" value="NZ_JANKIR010000002.1"/>
</dbReference>
<gene>
    <name evidence="1" type="ORF">NCTC12264_00787</name>
</gene>
<name>A0A381EHY8_CAMUP</name>
<dbReference type="EMBL" id="UFUZ01000001">
    <property type="protein sequence ID" value="SUX26559.1"/>
    <property type="molecule type" value="Genomic_DNA"/>
</dbReference>
<reference evidence="1 2" key="1">
    <citation type="submission" date="2018-06" db="EMBL/GenBank/DDBJ databases">
        <authorList>
            <consortium name="Pathogen Informatics"/>
            <person name="Doyle S."/>
        </authorList>
    </citation>
    <scope>NUCLEOTIDE SEQUENCE [LARGE SCALE GENOMIC DNA]</scope>
    <source>
        <strain evidence="1 2">NCTC12264</strain>
    </source>
</reference>
<organism evidence="1 2">
    <name type="scientific">Campylobacter upsaliensis</name>
    <dbReference type="NCBI Taxonomy" id="28080"/>
    <lineage>
        <taxon>Bacteria</taxon>
        <taxon>Pseudomonadati</taxon>
        <taxon>Campylobacterota</taxon>
        <taxon>Epsilonproteobacteria</taxon>
        <taxon>Campylobacterales</taxon>
        <taxon>Campylobacteraceae</taxon>
        <taxon>Campylobacter</taxon>
    </lineage>
</organism>